<proteinExistence type="predicted"/>
<keyword evidence="8" id="KW-1185">Reference proteome</keyword>
<feature type="binding site" evidence="5">
    <location>
        <position position="245"/>
    </location>
    <ligand>
        <name>Fe cation</name>
        <dbReference type="ChEBI" id="CHEBI:24875"/>
        <note>catalytic</note>
    </ligand>
</feature>
<dbReference type="PANTHER" id="PTHR16557">
    <property type="entry name" value="ALKYLATED DNA REPAIR PROTEIN ALKB-RELATED"/>
    <property type="match status" value="1"/>
</dbReference>
<evidence type="ECO:0000313" key="7">
    <source>
        <dbReference type="EMBL" id="CAH1112068.1"/>
    </source>
</evidence>
<accession>A0A9P0D8B4</accession>
<sequence length="306" mass="35955">MFKHSFKYYKSKNPPPNFEEVLDFQKPEFELNGIVIYKDLALKSSLCNYGLKNLKDWRVYQIPSKNGFIFIRNPFTHAGQRYWIKKCLKDYSRKPNKLNIDNFNVIPSDKNWWDTAQSDKTLLQSLRWATLGYHHNWDTKIYSEDNRSDFPSDLKDMTEYIARKLGFMDFIAEAAIVNYYQLNSTLSGHTDHSEQNLEAPLFSFSFGQTAVFLLGGKTIDEKPVAMFLRSGDILIMSKQSRLCYHGVPRVIKIDHDIWNDEDEFNSNNYYEANDALWTPFNNYLSHSRINMNVRQVLHTGQLKLCH</sequence>
<dbReference type="SUPFAM" id="SSF51197">
    <property type="entry name" value="Clavaminate synthase-like"/>
    <property type="match status" value="1"/>
</dbReference>
<dbReference type="OrthoDB" id="6614653at2759"/>
<dbReference type="Gene3D" id="2.60.120.590">
    <property type="entry name" value="Alpha-ketoglutarate-dependent dioxygenase AlkB-like"/>
    <property type="match status" value="1"/>
</dbReference>
<feature type="binding site" evidence="5">
    <location>
        <position position="189"/>
    </location>
    <ligand>
        <name>Fe cation</name>
        <dbReference type="ChEBI" id="CHEBI:24875"/>
        <note>catalytic</note>
    </ligand>
</feature>
<keyword evidence="1 5" id="KW-0479">Metal-binding</keyword>
<dbReference type="InterPro" id="IPR005123">
    <property type="entry name" value="Oxoglu/Fe-dep_dioxygenase_dom"/>
</dbReference>
<dbReference type="Pfam" id="PF13532">
    <property type="entry name" value="2OG-FeII_Oxy_2"/>
    <property type="match status" value="1"/>
</dbReference>
<keyword evidence="4 5" id="KW-0408">Iron</keyword>
<dbReference type="InterPro" id="IPR037151">
    <property type="entry name" value="AlkB-like_sf"/>
</dbReference>
<dbReference type="Proteomes" id="UP001153636">
    <property type="component" value="Chromosome 6"/>
</dbReference>
<dbReference type="GO" id="GO:0035515">
    <property type="term" value="F:oxidative RNA demethylase activity"/>
    <property type="evidence" value="ECO:0007669"/>
    <property type="project" value="TreeGrafter"/>
</dbReference>
<dbReference type="InterPro" id="IPR004574">
    <property type="entry name" value="Alkb"/>
</dbReference>
<organism evidence="7 8">
    <name type="scientific">Psylliodes chrysocephalus</name>
    <dbReference type="NCBI Taxonomy" id="3402493"/>
    <lineage>
        <taxon>Eukaryota</taxon>
        <taxon>Metazoa</taxon>
        <taxon>Ecdysozoa</taxon>
        <taxon>Arthropoda</taxon>
        <taxon>Hexapoda</taxon>
        <taxon>Insecta</taxon>
        <taxon>Pterygota</taxon>
        <taxon>Neoptera</taxon>
        <taxon>Endopterygota</taxon>
        <taxon>Coleoptera</taxon>
        <taxon>Polyphaga</taxon>
        <taxon>Cucujiformia</taxon>
        <taxon>Chrysomeloidea</taxon>
        <taxon>Chrysomelidae</taxon>
        <taxon>Galerucinae</taxon>
        <taxon>Alticini</taxon>
        <taxon>Psylliodes</taxon>
    </lineage>
</organism>
<comment type="cofactor">
    <cofactor evidence="5">
        <name>Fe(2+)</name>
        <dbReference type="ChEBI" id="CHEBI:29033"/>
    </cofactor>
    <text evidence="5">Binds 1 Fe(2+) ion per subunit.</text>
</comment>
<evidence type="ECO:0000313" key="8">
    <source>
        <dbReference type="Proteomes" id="UP001153636"/>
    </source>
</evidence>
<name>A0A9P0D8B4_9CUCU</name>
<dbReference type="AlphaFoldDB" id="A0A9P0D8B4"/>
<dbReference type="GO" id="GO:0035513">
    <property type="term" value="P:oxidative RNA demethylation"/>
    <property type="evidence" value="ECO:0007669"/>
    <property type="project" value="TreeGrafter"/>
</dbReference>
<gene>
    <name evidence="7" type="ORF">PSYICH_LOCUS12634</name>
</gene>
<dbReference type="GO" id="GO:0035516">
    <property type="term" value="F:broad specificity oxidative DNA demethylase activity"/>
    <property type="evidence" value="ECO:0007669"/>
    <property type="project" value="TreeGrafter"/>
</dbReference>
<dbReference type="PROSITE" id="PS51471">
    <property type="entry name" value="FE2OG_OXY"/>
    <property type="match status" value="1"/>
</dbReference>
<protein>
    <recommendedName>
        <fullName evidence="6">Fe2OG dioxygenase domain-containing protein</fullName>
    </recommendedName>
</protein>
<dbReference type="GO" id="GO:0005737">
    <property type="term" value="C:cytoplasm"/>
    <property type="evidence" value="ECO:0007669"/>
    <property type="project" value="TreeGrafter"/>
</dbReference>
<keyword evidence="2" id="KW-0223">Dioxygenase</keyword>
<feature type="domain" description="Fe2OG dioxygenase" evidence="6">
    <location>
        <begin position="171"/>
        <end position="297"/>
    </location>
</feature>
<evidence type="ECO:0000256" key="1">
    <source>
        <dbReference type="ARBA" id="ARBA00022723"/>
    </source>
</evidence>
<dbReference type="InterPro" id="IPR027450">
    <property type="entry name" value="AlkB-like"/>
</dbReference>
<evidence type="ECO:0000256" key="5">
    <source>
        <dbReference type="PIRSR" id="PIRSR604574-2"/>
    </source>
</evidence>
<evidence type="ECO:0000256" key="3">
    <source>
        <dbReference type="ARBA" id="ARBA00023002"/>
    </source>
</evidence>
<reference evidence="7" key="1">
    <citation type="submission" date="2022-01" db="EMBL/GenBank/DDBJ databases">
        <authorList>
            <person name="King R."/>
        </authorList>
    </citation>
    <scope>NUCLEOTIDE SEQUENCE</scope>
</reference>
<dbReference type="EMBL" id="OV651818">
    <property type="protein sequence ID" value="CAH1112068.1"/>
    <property type="molecule type" value="Genomic_DNA"/>
</dbReference>
<dbReference type="GO" id="GO:0008198">
    <property type="term" value="F:ferrous iron binding"/>
    <property type="evidence" value="ECO:0007669"/>
    <property type="project" value="TreeGrafter"/>
</dbReference>
<evidence type="ECO:0000256" key="2">
    <source>
        <dbReference type="ARBA" id="ARBA00022964"/>
    </source>
</evidence>
<feature type="binding site" evidence="5">
    <location>
        <position position="191"/>
    </location>
    <ligand>
        <name>Fe cation</name>
        <dbReference type="ChEBI" id="CHEBI:24875"/>
        <note>catalytic</note>
    </ligand>
</feature>
<dbReference type="GO" id="GO:0005634">
    <property type="term" value="C:nucleus"/>
    <property type="evidence" value="ECO:0007669"/>
    <property type="project" value="TreeGrafter"/>
</dbReference>
<dbReference type="PANTHER" id="PTHR16557:SF2">
    <property type="entry name" value="NUCLEIC ACID DIOXYGENASE ALKBH1"/>
    <property type="match status" value="1"/>
</dbReference>
<evidence type="ECO:0000259" key="6">
    <source>
        <dbReference type="PROSITE" id="PS51471"/>
    </source>
</evidence>
<keyword evidence="3" id="KW-0560">Oxidoreductase</keyword>
<evidence type="ECO:0000256" key="4">
    <source>
        <dbReference type="ARBA" id="ARBA00023004"/>
    </source>
</evidence>